<evidence type="ECO:0000259" key="1">
    <source>
        <dbReference type="Pfam" id="PF06250"/>
    </source>
</evidence>
<dbReference type="Proteomes" id="UP000245124">
    <property type="component" value="Unassembled WGS sequence"/>
</dbReference>
<dbReference type="RefSeq" id="WP_109013595.1">
    <property type="nucleotide sequence ID" value="NZ_BDUD01000011.1"/>
</dbReference>
<protein>
    <recommendedName>
        <fullName evidence="5">DUF1016 domain-containing protein</fullName>
    </recommendedName>
</protein>
<evidence type="ECO:0000313" key="4">
    <source>
        <dbReference type="Proteomes" id="UP000245124"/>
    </source>
</evidence>
<dbReference type="Pfam" id="PF17761">
    <property type="entry name" value="DUF1016_N"/>
    <property type="match status" value="1"/>
</dbReference>
<reference evidence="3 4" key="1">
    <citation type="submission" date="2017-06" db="EMBL/GenBank/DDBJ databases">
        <title>Genome sequencing of cyanobaciteial culture collection at National Institute for Environmental Studies (NIES).</title>
        <authorList>
            <person name="Hirose Y."/>
            <person name="Shimura Y."/>
            <person name="Fujisawa T."/>
            <person name="Nakamura Y."/>
            <person name="Kawachi M."/>
        </authorList>
    </citation>
    <scope>NUCLEOTIDE SEQUENCE [LARGE SCALE GENOMIC DNA]</scope>
    <source>
        <strain evidence="3 4">NIES-4072</strain>
    </source>
</reference>
<dbReference type="PANTHER" id="PTHR30547:SF5">
    <property type="entry name" value="NUCLEASE YHCG-RELATED"/>
    <property type="match status" value="1"/>
</dbReference>
<dbReference type="GO" id="GO:0003676">
    <property type="term" value="F:nucleic acid binding"/>
    <property type="evidence" value="ECO:0007669"/>
    <property type="project" value="InterPro"/>
</dbReference>
<proteinExistence type="predicted"/>
<gene>
    <name evidence="3" type="ORF">NIES4072_74650</name>
</gene>
<evidence type="ECO:0008006" key="5">
    <source>
        <dbReference type="Google" id="ProtNLM"/>
    </source>
</evidence>
<dbReference type="OrthoDB" id="9801263at2"/>
<dbReference type="InterPro" id="IPR009362">
    <property type="entry name" value="YhcG_C"/>
</dbReference>
<accession>A0A2R5G5N2</accession>
<comment type="caution">
    <text evidence="3">The sequence shown here is derived from an EMBL/GenBank/DDBJ whole genome shotgun (WGS) entry which is preliminary data.</text>
</comment>
<dbReference type="Gene3D" id="3.40.1350.10">
    <property type="match status" value="1"/>
</dbReference>
<dbReference type="EMBL" id="BDUD01000011">
    <property type="protein sequence ID" value="GBG23753.1"/>
    <property type="molecule type" value="Genomic_DNA"/>
</dbReference>
<feature type="domain" description="YhcG N-terminal" evidence="2">
    <location>
        <begin position="18"/>
        <end position="151"/>
    </location>
</feature>
<dbReference type="InterPro" id="IPR053148">
    <property type="entry name" value="PD-DEXK-like_domain"/>
</dbReference>
<dbReference type="PANTHER" id="PTHR30547">
    <property type="entry name" value="UNCHARACTERIZED PROTEIN YHCG-RELATED"/>
    <property type="match status" value="1"/>
</dbReference>
<dbReference type="AlphaFoldDB" id="A0A2R5G5N2"/>
<dbReference type="Pfam" id="PF06250">
    <property type="entry name" value="YhcG_C"/>
    <property type="match status" value="1"/>
</dbReference>
<dbReference type="InterPro" id="IPR041527">
    <property type="entry name" value="YhcG_N"/>
</dbReference>
<name>A0A2R5G5N2_NOSCO</name>
<evidence type="ECO:0000259" key="2">
    <source>
        <dbReference type="Pfam" id="PF17761"/>
    </source>
</evidence>
<organism evidence="3 4">
    <name type="scientific">Nostoc commune NIES-4072</name>
    <dbReference type="NCBI Taxonomy" id="2005467"/>
    <lineage>
        <taxon>Bacteria</taxon>
        <taxon>Bacillati</taxon>
        <taxon>Cyanobacteriota</taxon>
        <taxon>Cyanophyceae</taxon>
        <taxon>Nostocales</taxon>
        <taxon>Nostocaceae</taxon>
        <taxon>Nostoc</taxon>
    </lineage>
</organism>
<sequence length="338" mass="39576">MSDLTVNDGSYQQLLDRIGECLALGQQRAFEQVNSVLVETYWQIGRYIVEFEQAGKERAEYGSKLLQVLSRDLKAAYGKGFSRSNLQYMRLFYLNYENCQTLSGKLSWSHYTELLAISDDLARSFYEQQCIQDRWSVRELKRQKDSALFERVALSKDRAEILALAKDGQRIESARDVVKDPYVFEFLDLPDRYYRESELENRLIAELEKFLLELGKGFAFIGQQYRITLNNTHFFVDLVFYHRILKCFVLIDLKTQAVSHQDIGQMNMYLNYFRAEENMEDDNEPIGIVLARDKDEILVEYATGGISNQLFVSRYQLYLPDPEVLKQELRRLLEVNDG</sequence>
<dbReference type="InterPro" id="IPR011856">
    <property type="entry name" value="tRNA_endonuc-like_dom_sf"/>
</dbReference>
<feature type="domain" description="YhcG PDDEXK nuclease" evidence="1">
    <location>
        <begin position="176"/>
        <end position="329"/>
    </location>
</feature>
<evidence type="ECO:0000313" key="3">
    <source>
        <dbReference type="EMBL" id="GBG23753.1"/>
    </source>
</evidence>
<keyword evidence="4" id="KW-1185">Reference proteome</keyword>